<protein>
    <submittedName>
        <fullName evidence="9">MmpS family transport accessory protein</fullName>
    </submittedName>
</protein>
<evidence type="ECO:0000256" key="7">
    <source>
        <dbReference type="SAM" id="MobiDB-lite"/>
    </source>
</evidence>
<keyword evidence="5 8" id="KW-1133">Transmembrane helix</keyword>
<evidence type="ECO:0000256" key="5">
    <source>
        <dbReference type="ARBA" id="ARBA00022989"/>
    </source>
</evidence>
<gene>
    <name evidence="9" type="ORF">ACFQS1_11395</name>
</gene>
<keyword evidence="4 8" id="KW-0812">Transmembrane</keyword>
<dbReference type="InterPro" id="IPR008693">
    <property type="entry name" value="MmpS"/>
</dbReference>
<accession>A0ABW2HMZ1</accession>
<comment type="subcellular location">
    <subcellularLocation>
        <location evidence="1">Cell membrane</location>
    </subcellularLocation>
</comment>
<name>A0ABW2HMZ1_9ACTN</name>
<organism evidence="9 10">
    <name type="scientific">Paractinoplanes rhizophilus</name>
    <dbReference type="NCBI Taxonomy" id="1416877"/>
    <lineage>
        <taxon>Bacteria</taxon>
        <taxon>Bacillati</taxon>
        <taxon>Actinomycetota</taxon>
        <taxon>Actinomycetes</taxon>
        <taxon>Micromonosporales</taxon>
        <taxon>Micromonosporaceae</taxon>
        <taxon>Paractinoplanes</taxon>
    </lineage>
</organism>
<evidence type="ECO:0000313" key="10">
    <source>
        <dbReference type="Proteomes" id="UP001596548"/>
    </source>
</evidence>
<dbReference type="Proteomes" id="UP001596548">
    <property type="component" value="Unassembled WGS sequence"/>
</dbReference>
<keyword evidence="10" id="KW-1185">Reference proteome</keyword>
<dbReference type="InterPro" id="IPR038468">
    <property type="entry name" value="MmpS_C"/>
</dbReference>
<evidence type="ECO:0000313" key="9">
    <source>
        <dbReference type="EMBL" id="MFC7274587.1"/>
    </source>
</evidence>
<feature type="transmembrane region" description="Helical" evidence="8">
    <location>
        <begin position="34"/>
        <end position="57"/>
    </location>
</feature>
<dbReference type="Pfam" id="PF05423">
    <property type="entry name" value="Mycobact_memb"/>
    <property type="match status" value="1"/>
</dbReference>
<evidence type="ECO:0000256" key="8">
    <source>
        <dbReference type="SAM" id="Phobius"/>
    </source>
</evidence>
<keyword evidence="3" id="KW-1003">Cell membrane</keyword>
<dbReference type="Gene3D" id="2.60.40.2880">
    <property type="entry name" value="MmpS1-5, C-terminal soluble domain"/>
    <property type="match status" value="1"/>
</dbReference>
<evidence type="ECO:0000256" key="1">
    <source>
        <dbReference type="ARBA" id="ARBA00004236"/>
    </source>
</evidence>
<reference evidence="10" key="1">
    <citation type="journal article" date="2019" name="Int. J. Syst. Evol. Microbiol.">
        <title>The Global Catalogue of Microorganisms (GCM) 10K type strain sequencing project: providing services to taxonomists for standard genome sequencing and annotation.</title>
        <authorList>
            <consortium name="The Broad Institute Genomics Platform"/>
            <consortium name="The Broad Institute Genome Sequencing Center for Infectious Disease"/>
            <person name="Wu L."/>
            <person name="Ma J."/>
        </authorList>
    </citation>
    <scope>NUCLEOTIDE SEQUENCE [LARGE SCALE GENOMIC DNA]</scope>
    <source>
        <strain evidence="10">XZYJT-10</strain>
    </source>
</reference>
<evidence type="ECO:0000256" key="3">
    <source>
        <dbReference type="ARBA" id="ARBA00022475"/>
    </source>
</evidence>
<keyword evidence="6 8" id="KW-0472">Membrane</keyword>
<comment type="caution">
    <text evidence="9">The sequence shown here is derived from an EMBL/GenBank/DDBJ whole genome shotgun (WGS) entry which is preliminary data.</text>
</comment>
<feature type="region of interest" description="Disordered" evidence="7">
    <location>
        <begin position="1"/>
        <end position="24"/>
    </location>
</feature>
<evidence type="ECO:0000256" key="4">
    <source>
        <dbReference type="ARBA" id="ARBA00022692"/>
    </source>
</evidence>
<dbReference type="EMBL" id="JBHTBJ010000006">
    <property type="protein sequence ID" value="MFC7274587.1"/>
    <property type="molecule type" value="Genomic_DNA"/>
</dbReference>
<sequence>MANFDREWPEPSPVPDDLVPAPAPEVARRGGTRVVAVVAGLSLLLAAGIGAALTSWLSLSPAPPATAPAAPREQIEVAPPQPVTRTVVYEVSGSAGDVGSVQFTDEDGDIITRSGVPLPWRTTFTMTGDRRPLVLVAQRKKGGTGEVTCSITYGGKVLTTVTTTGRYASPQCSA</sequence>
<proteinExistence type="inferred from homology"/>
<comment type="similarity">
    <text evidence="2">Belongs to the MmpS family.</text>
</comment>
<dbReference type="RefSeq" id="WP_378966712.1">
    <property type="nucleotide sequence ID" value="NZ_JBHTBJ010000006.1"/>
</dbReference>
<evidence type="ECO:0000256" key="2">
    <source>
        <dbReference type="ARBA" id="ARBA00007531"/>
    </source>
</evidence>
<evidence type="ECO:0000256" key="6">
    <source>
        <dbReference type="ARBA" id="ARBA00023136"/>
    </source>
</evidence>